<evidence type="ECO:0000256" key="4">
    <source>
        <dbReference type="ARBA" id="ARBA00022679"/>
    </source>
</evidence>
<protein>
    <recommendedName>
        <fullName evidence="7">Ribosomal RNA small subunit methyltransferase A</fullName>
        <ecNumber evidence="7">2.1.1.182</ecNumber>
    </recommendedName>
    <alternativeName>
        <fullName evidence="7">16S rRNA (adenine(1518)-N(6)/adenine(1519)-N(6))-dimethyltransferase</fullName>
    </alternativeName>
    <alternativeName>
        <fullName evidence="7">16S rRNA dimethyladenosine transferase</fullName>
    </alternativeName>
    <alternativeName>
        <fullName evidence="7">16S rRNA dimethylase</fullName>
    </alternativeName>
    <alternativeName>
        <fullName evidence="7">S-adenosylmethionine-6-N', N'-adenosyl(rRNA) dimethyltransferase</fullName>
    </alternativeName>
</protein>
<dbReference type="InterPro" id="IPR001737">
    <property type="entry name" value="KsgA/Erm"/>
</dbReference>
<dbReference type="NCBIfam" id="TIGR00755">
    <property type="entry name" value="ksgA"/>
    <property type="match status" value="1"/>
</dbReference>
<dbReference type="SMART" id="SM00650">
    <property type="entry name" value="rADc"/>
    <property type="match status" value="1"/>
</dbReference>
<dbReference type="InterPro" id="IPR020596">
    <property type="entry name" value="rRNA_Ade_Mease_Trfase_CS"/>
</dbReference>
<evidence type="ECO:0000256" key="5">
    <source>
        <dbReference type="ARBA" id="ARBA00022691"/>
    </source>
</evidence>
<sequence length="268" mass="29738">MNLTSPATVRDLLARYGLRADRRFGQNFLVEAAYLRRIVEALKFRPGEIVWEVGPGLGTLTRALAEAGAKVVAIEMDRRLEPLYAETLAGLTVELRWGDALRFDWKSLPPNSLFASNLPYNIATPLITELLRAGRFRQMVVLVQKEVALRMTAAPATPAYGLFSLRVQYHARAERLFDLPPGAFFPAPKVTSSVVVLWPHARPDHPALFRLVEQAFTQRRKTLVNALKAGGYDPARVVQALEALGLSPNVRAEALSLAQFELLLAKIS</sequence>
<dbReference type="CDD" id="cd02440">
    <property type="entry name" value="AdoMet_MTases"/>
    <property type="match status" value="1"/>
</dbReference>
<comment type="subcellular location">
    <subcellularLocation>
        <location evidence="7">Cytoplasm</location>
    </subcellularLocation>
</comment>
<dbReference type="InterPro" id="IPR020598">
    <property type="entry name" value="rRNA_Ade_methylase_Trfase_N"/>
</dbReference>
<keyword evidence="11" id="KW-1185">Reference proteome</keyword>
<dbReference type="InterPro" id="IPR023165">
    <property type="entry name" value="rRNA_Ade_diMease-like_C"/>
</dbReference>
<feature type="binding site" evidence="7 8">
    <location>
        <position position="117"/>
    </location>
    <ligand>
        <name>S-adenosyl-L-methionine</name>
        <dbReference type="ChEBI" id="CHEBI:59789"/>
    </ligand>
</feature>
<reference evidence="10 11" key="1">
    <citation type="submission" date="2018-08" db="EMBL/GenBank/DDBJ databases">
        <title>Meiothermus luteus KCTC 52599 genome sequencing project.</title>
        <authorList>
            <person name="Da Costa M.S."/>
            <person name="Albuquerque L."/>
            <person name="Raposo P."/>
            <person name="Froufe H.J.C."/>
            <person name="Barroso C.S."/>
            <person name="Egas C."/>
        </authorList>
    </citation>
    <scope>NUCLEOTIDE SEQUENCE [LARGE SCALE GENOMIC DNA]</scope>
    <source>
        <strain evidence="10 11">KCTC 52599</strain>
    </source>
</reference>
<feature type="binding site" evidence="7 8">
    <location>
        <position position="75"/>
    </location>
    <ligand>
        <name>S-adenosyl-L-methionine</name>
        <dbReference type="ChEBI" id="CHEBI:59789"/>
    </ligand>
</feature>
<dbReference type="EMBL" id="QWKZ01000016">
    <property type="protein sequence ID" value="RIH88047.1"/>
    <property type="molecule type" value="Genomic_DNA"/>
</dbReference>
<keyword evidence="1 7" id="KW-0963">Cytoplasm</keyword>
<evidence type="ECO:0000259" key="9">
    <source>
        <dbReference type="SMART" id="SM00650"/>
    </source>
</evidence>
<keyword evidence="3 7" id="KW-0489">Methyltransferase</keyword>
<dbReference type="PANTHER" id="PTHR11727:SF7">
    <property type="entry name" value="DIMETHYLADENOSINE TRANSFERASE-RELATED"/>
    <property type="match status" value="1"/>
</dbReference>
<dbReference type="PROSITE" id="PS01131">
    <property type="entry name" value="RRNA_A_DIMETH"/>
    <property type="match status" value="1"/>
</dbReference>
<dbReference type="Gene3D" id="1.10.8.100">
    <property type="entry name" value="Ribosomal RNA adenine dimethylase-like, domain 2"/>
    <property type="match status" value="1"/>
</dbReference>
<evidence type="ECO:0000256" key="2">
    <source>
        <dbReference type="ARBA" id="ARBA00022552"/>
    </source>
</evidence>
<keyword evidence="4 7" id="KW-0808">Transferase</keyword>
<dbReference type="EC" id="2.1.1.182" evidence="7"/>
<comment type="similarity">
    <text evidence="7">Belongs to the class I-like SAM-binding methyltransferase superfamily. rRNA adenine N(6)-methyltransferase family. RsmA subfamily.</text>
</comment>
<dbReference type="Pfam" id="PF00398">
    <property type="entry name" value="RrnaAD"/>
    <property type="match status" value="1"/>
</dbReference>
<evidence type="ECO:0000313" key="10">
    <source>
        <dbReference type="EMBL" id="RIH88047.1"/>
    </source>
</evidence>
<dbReference type="InterPro" id="IPR011530">
    <property type="entry name" value="rRNA_adenine_dimethylase"/>
</dbReference>
<dbReference type="GO" id="GO:0003723">
    <property type="term" value="F:RNA binding"/>
    <property type="evidence" value="ECO:0007669"/>
    <property type="project" value="UniProtKB-UniRule"/>
</dbReference>
<feature type="domain" description="Ribosomal RNA adenine methylase transferase N-terminal" evidence="9">
    <location>
        <begin position="34"/>
        <end position="201"/>
    </location>
</feature>
<feature type="binding site" evidence="7 8">
    <location>
        <position position="27"/>
    </location>
    <ligand>
        <name>S-adenosyl-L-methionine</name>
        <dbReference type="ChEBI" id="CHEBI:59789"/>
    </ligand>
</feature>
<evidence type="ECO:0000313" key="11">
    <source>
        <dbReference type="Proteomes" id="UP000265800"/>
    </source>
</evidence>
<feature type="binding site" evidence="7 8">
    <location>
        <position position="99"/>
    </location>
    <ligand>
        <name>S-adenosyl-L-methionine</name>
        <dbReference type="ChEBI" id="CHEBI:59789"/>
    </ligand>
</feature>
<evidence type="ECO:0000256" key="8">
    <source>
        <dbReference type="PROSITE-ProRule" id="PRU01026"/>
    </source>
</evidence>
<dbReference type="SUPFAM" id="SSF53335">
    <property type="entry name" value="S-adenosyl-L-methionine-dependent methyltransferases"/>
    <property type="match status" value="1"/>
</dbReference>
<dbReference type="RefSeq" id="WP_119359443.1">
    <property type="nucleotide sequence ID" value="NZ_QWKZ01000016.1"/>
</dbReference>
<name>A0A399ETT8_9DEIN</name>
<feature type="binding site" evidence="7 8">
    <location>
        <position position="54"/>
    </location>
    <ligand>
        <name>S-adenosyl-L-methionine</name>
        <dbReference type="ChEBI" id="CHEBI:59789"/>
    </ligand>
</feature>
<dbReference type="GO" id="GO:0005829">
    <property type="term" value="C:cytosol"/>
    <property type="evidence" value="ECO:0007669"/>
    <property type="project" value="TreeGrafter"/>
</dbReference>
<evidence type="ECO:0000256" key="6">
    <source>
        <dbReference type="ARBA" id="ARBA00022884"/>
    </source>
</evidence>
<keyword evidence="5 7" id="KW-0949">S-adenosyl-L-methionine</keyword>
<keyword evidence="6 7" id="KW-0694">RNA-binding</keyword>
<keyword evidence="2 7" id="KW-0698">rRNA processing</keyword>
<dbReference type="PROSITE" id="PS51689">
    <property type="entry name" value="SAM_RNA_A_N6_MT"/>
    <property type="match status" value="1"/>
</dbReference>
<evidence type="ECO:0000256" key="3">
    <source>
        <dbReference type="ARBA" id="ARBA00022603"/>
    </source>
</evidence>
<comment type="catalytic activity">
    <reaction evidence="7">
        <text>adenosine(1518)/adenosine(1519) in 16S rRNA + 4 S-adenosyl-L-methionine = N(6)-dimethyladenosine(1518)/N(6)-dimethyladenosine(1519) in 16S rRNA + 4 S-adenosyl-L-homocysteine + 4 H(+)</text>
        <dbReference type="Rhea" id="RHEA:19609"/>
        <dbReference type="Rhea" id="RHEA-COMP:10232"/>
        <dbReference type="Rhea" id="RHEA-COMP:10233"/>
        <dbReference type="ChEBI" id="CHEBI:15378"/>
        <dbReference type="ChEBI" id="CHEBI:57856"/>
        <dbReference type="ChEBI" id="CHEBI:59789"/>
        <dbReference type="ChEBI" id="CHEBI:74411"/>
        <dbReference type="ChEBI" id="CHEBI:74493"/>
        <dbReference type="EC" id="2.1.1.182"/>
    </reaction>
</comment>
<evidence type="ECO:0000256" key="1">
    <source>
        <dbReference type="ARBA" id="ARBA00022490"/>
    </source>
</evidence>
<comment type="function">
    <text evidence="7">Specifically dimethylates two adjacent adenosines (A1518 and A1519) in the loop of a conserved hairpin near the 3'-end of 16S rRNA in the 30S particle. May play a critical role in biogenesis of 30S subunits.</text>
</comment>
<comment type="caution">
    <text evidence="10">The sequence shown here is derived from an EMBL/GenBank/DDBJ whole genome shotgun (WGS) entry which is preliminary data.</text>
</comment>
<accession>A0A399ETT8</accession>
<dbReference type="OrthoDB" id="9814755at2"/>
<dbReference type="AlphaFoldDB" id="A0A399ETT8"/>
<dbReference type="Proteomes" id="UP000265800">
    <property type="component" value="Unassembled WGS sequence"/>
</dbReference>
<dbReference type="HAMAP" id="MF_00607">
    <property type="entry name" value="16SrRNA_methyltr_A"/>
    <property type="match status" value="1"/>
</dbReference>
<dbReference type="Gene3D" id="3.40.50.150">
    <property type="entry name" value="Vaccinia Virus protein VP39"/>
    <property type="match status" value="1"/>
</dbReference>
<dbReference type="GO" id="GO:0052908">
    <property type="term" value="F:16S rRNA (adenine(1518)-N(6)/adenine(1519)-N(6))-dimethyltransferase activity"/>
    <property type="evidence" value="ECO:0007669"/>
    <property type="project" value="UniProtKB-EC"/>
</dbReference>
<feature type="binding site" evidence="7 8">
    <location>
        <position position="29"/>
    </location>
    <ligand>
        <name>S-adenosyl-L-methionine</name>
        <dbReference type="ChEBI" id="CHEBI:59789"/>
    </ligand>
</feature>
<proteinExistence type="inferred from homology"/>
<gene>
    <name evidence="7 10" type="primary">rsmA</name>
    <name evidence="7" type="synonym">ksgA</name>
    <name evidence="10" type="ORF">Mlute_00770</name>
</gene>
<dbReference type="PANTHER" id="PTHR11727">
    <property type="entry name" value="DIMETHYLADENOSINE TRANSFERASE"/>
    <property type="match status" value="1"/>
</dbReference>
<dbReference type="InterPro" id="IPR029063">
    <property type="entry name" value="SAM-dependent_MTases_sf"/>
</dbReference>
<organism evidence="10 11">
    <name type="scientific">Meiothermus luteus</name>
    <dbReference type="NCBI Taxonomy" id="2026184"/>
    <lineage>
        <taxon>Bacteria</taxon>
        <taxon>Thermotogati</taxon>
        <taxon>Deinococcota</taxon>
        <taxon>Deinococci</taxon>
        <taxon>Thermales</taxon>
        <taxon>Thermaceae</taxon>
        <taxon>Meiothermus</taxon>
    </lineage>
</organism>
<evidence type="ECO:0000256" key="7">
    <source>
        <dbReference type="HAMAP-Rule" id="MF_00607"/>
    </source>
</evidence>